<dbReference type="Proteomes" id="UP000264006">
    <property type="component" value="Chromosome"/>
</dbReference>
<sequence length="125" mass="12997">MPRRLVSLIRHAPGAPRGAEPSLEANAYAVTQDVDLVVVLLEDAVRLAVADGETPPRRIGDAPFPPAAAAHDLRALLESGIRVVAHQPAMARQGIGPEDLLAGIDVVGDDDVASAIADAEGVLTW</sequence>
<protein>
    <submittedName>
        <fullName evidence="1">Uncharacterized protein</fullName>
    </submittedName>
</protein>
<keyword evidence="2" id="KW-1185">Reference proteome</keyword>
<dbReference type="RefSeq" id="WP_164710944.1">
    <property type="nucleotide sequence ID" value="NZ_CAXIBR010000017.1"/>
</dbReference>
<proteinExistence type="predicted"/>
<dbReference type="InterPro" id="IPR003787">
    <property type="entry name" value="Sulphur_relay_DsrE/F-like"/>
</dbReference>
<gene>
    <name evidence="1" type="ORF">DVS28_a4795</name>
</gene>
<dbReference type="SUPFAM" id="SSF75169">
    <property type="entry name" value="DsrEFH-like"/>
    <property type="match status" value="1"/>
</dbReference>
<name>A0A346Y4Q9_9ACTN</name>
<reference evidence="1 2" key="1">
    <citation type="submission" date="2018-09" db="EMBL/GenBank/DDBJ databases">
        <title>Complete genome sequence of Euzebya sp. DY32-46 isolated from seawater of Pacific Ocean.</title>
        <authorList>
            <person name="Xu L."/>
            <person name="Wu Y.-H."/>
            <person name="Xu X.-W."/>
        </authorList>
    </citation>
    <scope>NUCLEOTIDE SEQUENCE [LARGE SCALE GENOMIC DNA]</scope>
    <source>
        <strain evidence="1 2">DY32-46</strain>
    </source>
</reference>
<organism evidence="1 2">
    <name type="scientific">Euzebya pacifica</name>
    <dbReference type="NCBI Taxonomy" id="1608957"/>
    <lineage>
        <taxon>Bacteria</taxon>
        <taxon>Bacillati</taxon>
        <taxon>Actinomycetota</taxon>
        <taxon>Nitriliruptoria</taxon>
        <taxon>Euzebyales</taxon>
    </lineage>
</organism>
<dbReference type="Gene3D" id="3.40.1260.10">
    <property type="entry name" value="DsrEFH-like"/>
    <property type="match status" value="1"/>
</dbReference>
<dbReference type="EMBL" id="CP031165">
    <property type="protein sequence ID" value="AXV09456.1"/>
    <property type="molecule type" value="Genomic_DNA"/>
</dbReference>
<dbReference type="AlphaFoldDB" id="A0A346Y4Q9"/>
<evidence type="ECO:0000313" key="2">
    <source>
        <dbReference type="Proteomes" id="UP000264006"/>
    </source>
</evidence>
<evidence type="ECO:0000313" key="1">
    <source>
        <dbReference type="EMBL" id="AXV09456.1"/>
    </source>
</evidence>
<dbReference type="Pfam" id="PF02635">
    <property type="entry name" value="DsrE"/>
    <property type="match status" value="1"/>
</dbReference>
<accession>A0A346Y4Q9</accession>
<dbReference type="KEGG" id="euz:DVS28_a4795"/>
<dbReference type="InterPro" id="IPR027396">
    <property type="entry name" value="DsrEFH-like"/>
</dbReference>